<accession>A0A192D4V9</accession>
<gene>
    <name evidence="8" type="ORF">A9D12_09340</name>
</gene>
<protein>
    <recommendedName>
        <fullName evidence="7">TonB C-terminal domain-containing protein</fullName>
    </recommendedName>
</protein>
<organism evidence="8 9">
    <name type="scientific">Erythrobacter neustonensis</name>
    <dbReference type="NCBI Taxonomy" id="1112"/>
    <lineage>
        <taxon>Bacteria</taxon>
        <taxon>Pseudomonadati</taxon>
        <taxon>Pseudomonadota</taxon>
        <taxon>Alphaproteobacteria</taxon>
        <taxon>Sphingomonadales</taxon>
        <taxon>Erythrobacteraceae</taxon>
        <taxon>Erythrobacter/Porphyrobacter group</taxon>
        <taxon>Erythrobacter</taxon>
    </lineage>
</organism>
<name>A0A192D4V9_9SPHN</name>
<evidence type="ECO:0000256" key="5">
    <source>
        <dbReference type="SAM" id="MobiDB-lite"/>
    </source>
</evidence>
<dbReference type="SUPFAM" id="SSF74653">
    <property type="entry name" value="TolA/TonB C-terminal domain"/>
    <property type="match status" value="1"/>
</dbReference>
<keyword evidence="2 6" id="KW-0812">Transmembrane</keyword>
<evidence type="ECO:0000313" key="9">
    <source>
        <dbReference type="Proteomes" id="UP000078263"/>
    </source>
</evidence>
<dbReference type="AlphaFoldDB" id="A0A192D4V9"/>
<dbReference type="RefSeq" id="WP_068351143.1">
    <property type="nucleotide sequence ID" value="NZ_CP016033.1"/>
</dbReference>
<feature type="transmembrane region" description="Helical" evidence="6">
    <location>
        <begin position="12"/>
        <end position="38"/>
    </location>
</feature>
<evidence type="ECO:0000256" key="6">
    <source>
        <dbReference type="SAM" id="Phobius"/>
    </source>
</evidence>
<keyword evidence="4 6" id="KW-0472">Membrane</keyword>
<feature type="region of interest" description="Disordered" evidence="5">
    <location>
        <begin position="41"/>
        <end position="99"/>
    </location>
</feature>
<dbReference type="GO" id="GO:0016020">
    <property type="term" value="C:membrane"/>
    <property type="evidence" value="ECO:0007669"/>
    <property type="project" value="UniProtKB-SubCell"/>
</dbReference>
<evidence type="ECO:0000313" key="8">
    <source>
        <dbReference type="EMBL" id="ANK13115.1"/>
    </source>
</evidence>
<keyword evidence="3 6" id="KW-1133">Transmembrane helix</keyword>
<sequence>MTYASANRRPNPAALAGALGIPGAFGTLLVVGLAVTVVTVPPRPRPQATPVAEIPLPPPPPTPDTATPDAKTAQTPRTDSRPDAPSLPTLPPTDFGTGPVIDALPGLGDPVIAGPVDFGLPPGPSPSTSPYDPVAAKVKGNASKWVTTDDYRPRWIMEDMAGTARFALSIDARGKVTGCSITRSTGHAPLDAATCDLVSKRARFDAARDGTGKPVAGSYSGSVTWQIPE</sequence>
<comment type="subcellular location">
    <subcellularLocation>
        <location evidence="1">Membrane</location>
        <topology evidence="1">Single-pass membrane protein</topology>
    </subcellularLocation>
</comment>
<proteinExistence type="predicted"/>
<evidence type="ECO:0000256" key="3">
    <source>
        <dbReference type="ARBA" id="ARBA00022989"/>
    </source>
</evidence>
<dbReference type="KEGG" id="pns:A9D12_09340"/>
<dbReference type="STRING" id="1112.A9D12_09340"/>
<dbReference type="EMBL" id="CP016033">
    <property type="protein sequence ID" value="ANK13115.1"/>
    <property type="molecule type" value="Genomic_DNA"/>
</dbReference>
<dbReference type="OrthoDB" id="7585155at2"/>
<dbReference type="Pfam" id="PF03544">
    <property type="entry name" value="TonB_C"/>
    <property type="match status" value="1"/>
</dbReference>
<evidence type="ECO:0000256" key="1">
    <source>
        <dbReference type="ARBA" id="ARBA00004167"/>
    </source>
</evidence>
<dbReference type="GO" id="GO:0055085">
    <property type="term" value="P:transmembrane transport"/>
    <property type="evidence" value="ECO:0007669"/>
    <property type="project" value="InterPro"/>
</dbReference>
<evidence type="ECO:0000256" key="4">
    <source>
        <dbReference type="ARBA" id="ARBA00023136"/>
    </source>
</evidence>
<keyword evidence="9" id="KW-1185">Reference proteome</keyword>
<feature type="domain" description="TonB C-terminal" evidence="7">
    <location>
        <begin position="157"/>
        <end position="226"/>
    </location>
</feature>
<evidence type="ECO:0000256" key="2">
    <source>
        <dbReference type="ARBA" id="ARBA00022692"/>
    </source>
</evidence>
<feature type="compositionally biased region" description="Low complexity" evidence="5">
    <location>
        <begin position="64"/>
        <end position="76"/>
    </location>
</feature>
<dbReference type="Gene3D" id="3.30.1150.10">
    <property type="match status" value="1"/>
</dbReference>
<dbReference type="InterPro" id="IPR037682">
    <property type="entry name" value="TonB_C"/>
</dbReference>
<dbReference type="NCBIfam" id="TIGR01352">
    <property type="entry name" value="tonB_Cterm"/>
    <property type="match status" value="1"/>
</dbReference>
<dbReference type="Proteomes" id="UP000078263">
    <property type="component" value="Chromosome"/>
</dbReference>
<evidence type="ECO:0000259" key="7">
    <source>
        <dbReference type="Pfam" id="PF03544"/>
    </source>
</evidence>
<reference evidence="8 9" key="1">
    <citation type="submission" date="2016-05" db="EMBL/GenBank/DDBJ databases">
        <title>Compelete Genome Sequence of Bacteriochlorophyll-Synthesizing Bacterium Porphyrobacter neustonensis DSM 9434.</title>
        <authorList>
            <person name="Shi X.-L."/>
            <person name="Wu Y.-H."/>
            <person name="Cheng H."/>
            <person name="Xu L."/>
            <person name="Zhang X.-Q."/>
            <person name="Wang C.-S."/>
            <person name="Xu X.-W."/>
        </authorList>
    </citation>
    <scope>NUCLEOTIDE SEQUENCE [LARGE SCALE GENOMIC DNA]</scope>
    <source>
        <strain evidence="8 9">DSM 9434</strain>
    </source>
</reference>
<dbReference type="InterPro" id="IPR006260">
    <property type="entry name" value="TonB/TolA_C"/>
</dbReference>